<keyword evidence="11" id="KW-1185">Reference proteome</keyword>
<feature type="compositionally biased region" description="Basic residues" evidence="8">
    <location>
        <begin position="28"/>
        <end position="40"/>
    </location>
</feature>
<dbReference type="InterPro" id="IPR016177">
    <property type="entry name" value="DNA-bd_dom_sf"/>
</dbReference>
<dbReference type="AlphaFoldDB" id="A0A2G5C1W0"/>
<feature type="region of interest" description="Disordered" evidence="8">
    <location>
        <begin position="1"/>
        <end position="40"/>
    </location>
</feature>
<feature type="compositionally biased region" description="Low complexity" evidence="8">
    <location>
        <begin position="7"/>
        <end position="23"/>
    </location>
</feature>
<reference evidence="10 11" key="1">
    <citation type="submission" date="2017-09" db="EMBL/GenBank/DDBJ databases">
        <title>WGS assembly of Aquilegia coerulea Goldsmith.</title>
        <authorList>
            <person name="Hodges S."/>
            <person name="Kramer E."/>
            <person name="Nordborg M."/>
            <person name="Tomkins J."/>
            <person name="Borevitz J."/>
            <person name="Derieg N."/>
            <person name="Yan J."/>
            <person name="Mihaltcheva S."/>
            <person name="Hayes R.D."/>
            <person name="Rokhsar D."/>
        </authorList>
    </citation>
    <scope>NUCLEOTIDE SEQUENCE [LARGE SCALE GENOMIC DNA]</scope>
    <source>
        <strain evidence="11">cv. Goldsmith</strain>
    </source>
</reference>
<accession>A0A2G5C1W0</accession>
<dbReference type="OrthoDB" id="676764at2759"/>
<dbReference type="PRINTS" id="PR00367">
    <property type="entry name" value="ETHRSPELEMNT"/>
</dbReference>
<evidence type="ECO:0000256" key="3">
    <source>
        <dbReference type="ARBA" id="ARBA00023125"/>
    </source>
</evidence>
<dbReference type="InterPro" id="IPR001471">
    <property type="entry name" value="AP2/ERF_dom"/>
</dbReference>
<dbReference type="Pfam" id="PF00847">
    <property type="entry name" value="AP2"/>
    <property type="match status" value="1"/>
</dbReference>
<comment type="similarity">
    <text evidence="7">Belongs to the AP2/ERF transcription factor family. ERF subfamily.</text>
</comment>
<keyword evidence="6" id="KW-0539">Nucleus</keyword>
<evidence type="ECO:0000256" key="4">
    <source>
        <dbReference type="ARBA" id="ARBA00023159"/>
    </source>
</evidence>
<dbReference type="GO" id="GO:0005634">
    <property type="term" value="C:nucleus"/>
    <property type="evidence" value="ECO:0007669"/>
    <property type="project" value="UniProtKB-SubCell"/>
</dbReference>
<evidence type="ECO:0000313" key="10">
    <source>
        <dbReference type="EMBL" id="PIA25235.1"/>
    </source>
</evidence>
<organism evidence="10 11">
    <name type="scientific">Aquilegia coerulea</name>
    <name type="common">Rocky mountain columbine</name>
    <dbReference type="NCBI Taxonomy" id="218851"/>
    <lineage>
        <taxon>Eukaryota</taxon>
        <taxon>Viridiplantae</taxon>
        <taxon>Streptophyta</taxon>
        <taxon>Embryophyta</taxon>
        <taxon>Tracheophyta</taxon>
        <taxon>Spermatophyta</taxon>
        <taxon>Magnoliopsida</taxon>
        <taxon>Ranunculales</taxon>
        <taxon>Ranunculaceae</taxon>
        <taxon>Thalictroideae</taxon>
        <taxon>Aquilegia</taxon>
    </lineage>
</organism>
<dbReference type="InterPro" id="IPR045277">
    <property type="entry name" value="DRE1A-I"/>
</dbReference>
<dbReference type="PROSITE" id="PS51032">
    <property type="entry name" value="AP2_ERF"/>
    <property type="match status" value="1"/>
</dbReference>
<evidence type="ECO:0000313" key="11">
    <source>
        <dbReference type="Proteomes" id="UP000230069"/>
    </source>
</evidence>
<keyword evidence="5" id="KW-0804">Transcription</keyword>
<dbReference type="InParanoid" id="A0A2G5C1W0"/>
<dbReference type="SUPFAM" id="SSF54171">
    <property type="entry name" value="DNA-binding domain"/>
    <property type="match status" value="1"/>
</dbReference>
<sequence>MDFNYDSASPISSSSSTDLNTSSNVHLTQKRKTGRKKFKETRHQVYRGVRQRNGSKWVCEVREPNKMSRLWLGTFSTPEMAARAHDVAVLALRGENAHLNFPDSAWLLPRPKSSSAKDIKATAFEAAQAFSPSRSSSSTTTAKMTSVEKVENLPEPSRTFWDEEAMFNMPTLLDSMAEGMLLSPPSMHATFSWNDVEDSNIEMSLWN</sequence>
<feature type="region of interest" description="Disordered" evidence="8">
    <location>
        <begin position="131"/>
        <end position="152"/>
    </location>
</feature>
<keyword evidence="4" id="KW-0010">Activator</keyword>
<proteinExistence type="inferred from homology"/>
<dbReference type="EMBL" id="KZ305138">
    <property type="protein sequence ID" value="PIA25235.1"/>
    <property type="molecule type" value="Genomic_DNA"/>
</dbReference>
<evidence type="ECO:0000256" key="6">
    <source>
        <dbReference type="ARBA" id="ARBA00023242"/>
    </source>
</evidence>
<dbReference type="CDD" id="cd00018">
    <property type="entry name" value="AP2"/>
    <property type="match status" value="1"/>
</dbReference>
<evidence type="ECO:0000259" key="9">
    <source>
        <dbReference type="PROSITE" id="PS51032"/>
    </source>
</evidence>
<evidence type="ECO:0000256" key="8">
    <source>
        <dbReference type="SAM" id="MobiDB-lite"/>
    </source>
</evidence>
<comment type="subcellular location">
    <subcellularLocation>
        <location evidence="1">Nucleus</location>
    </subcellularLocation>
</comment>
<evidence type="ECO:0000256" key="1">
    <source>
        <dbReference type="ARBA" id="ARBA00004123"/>
    </source>
</evidence>
<dbReference type="InterPro" id="IPR036955">
    <property type="entry name" value="AP2/ERF_dom_sf"/>
</dbReference>
<dbReference type="GO" id="GO:0003677">
    <property type="term" value="F:DNA binding"/>
    <property type="evidence" value="ECO:0007669"/>
    <property type="project" value="UniProtKB-KW"/>
</dbReference>
<evidence type="ECO:0000256" key="2">
    <source>
        <dbReference type="ARBA" id="ARBA00023015"/>
    </source>
</evidence>
<feature type="compositionally biased region" description="Low complexity" evidence="8">
    <location>
        <begin position="131"/>
        <end position="145"/>
    </location>
</feature>
<keyword evidence="2" id="KW-0805">Transcription regulation</keyword>
<dbReference type="PANTHER" id="PTHR31839">
    <property type="entry name" value="DEHYDRATION-RESPONSIVE ELEMENT-BINDING PROTEIN 1D"/>
    <property type="match status" value="1"/>
</dbReference>
<feature type="domain" description="AP2/ERF" evidence="9">
    <location>
        <begin position="45"/>
        <end position="102"/>
    </location>
</feature>
<evidence type="ECO:0000256" key="5">
    <source>
        <dbReference type="ARBA" id="ARBA00023163"/>
    </source>
</evidence>
<dbReference type="STRING" id="218851.A0A2G5C1W0"/>
<dbReference type="GO" id="GO:0003700">
    <property type="term" value="F:DNA-binding transcription factor activity"/>
    <property type="evidence" value="ECO:0007669"/>
    <property type="project" value="InterPro"/>
</dbReference>
<name>A0A2G5C1W0_AQUCA</name>
<dbReference type="PANTHER" id="PTHR31839:SF42">
    <property type="entry name" value="DEHYDRATION-RESPONSIVE ELEMENT-BINDING PROTEIN 1F"/>
    <property type="match status" value="1"/>
</dbReference>
<dbReference type="Proteomes" id="UP000230069">
    <property type="component" value="Unassembled WGS sequence"/>
</dbReference>
<protein>
    <recommendedName>
        <fullName evidence="9">AP2/ERF domain-containing protein</fullName>
    </recommendedName>
</protein>
<keyword evidence="3" id="KW-0238">DNA-binding</keyword>
<dbReference type="Gene3D" id="3.30.730.10">
    <property type="entry name" value="AP2/ERF domain"/>
    <property type="match status" value="1"/>
</dbReference>
<evidence type="ECO:0000256" key="7">
    <source>
        <dbReference type="ARBA" id="ARBA00024343"/>
    </source>
</evidence>
<dbReference type="SMART" id="SM00380">
    <property type="entry name" value="AP2"/>
    <property type="match status" value="1"/>
</dbReference>
<dbReference type="FunFam" id="3.30.730.10:FF:000001">
    <property type="entry name" value="Ethylene-responsive transcription factor 2"/>
    <property type="match status" value="1"/>
</dbReference>
<gene>
    <name evidence="10" type="ORF">AQUCO_12200013v1</name>
</gene>